<reference evidence="2 3" key="1">
    <citation type="journal article" date="2014" name="PLoS Genet.">
        <title>Phylogenetically driven sequencing of extremely halophilic archaea reveals strategies for static and dynamic osmo-response.</title>
        <authorList>
            <person name="Becker E.A."/>
            <person name="Seitzer P.M."/>
            <person name="Tritt A."/>
            <person name="Larsen D."/>
            <person name="Krusor M."/>
            <person name="Yao A.I."/>
            <person name="Wu D."/>
            <person name="Madern D."/>
            <person name="Eisen J.A."/>
            <person name="Darling A.E."/>
            <person name="Facciotti M.T."/>
        </authorList>
    </citation>
    <scope>NUCLEOTIDE SEQUENCE [LARGE SCALE GENOMIC DNA]</scope>
    <source>
        <strain evidence="2 3">100A6</strain>
    </source>
</reference>
<accession>M0M0N0</accession>
<dbReference type="PANTHER" id="PTHR42815:SF2">
    <property type="entry name" value="FAD-BINDING, PUTATIVE (AFU_ORTHOLOGUE AFUA_6G07600)-RELATED"/>
    <property type="match status" value="1"/>
</dbReference>
<protein>
    <recommendedName>
        <fullName evidence="1">Pyridoxamine 5'-phosphate oxidase N-terminal domain-containing protein</fullName>
    </recommendedName>
</protein>
<dbReference type="InterPro" id="IPR011576">
    <property type="entry name" value="Pyridox_Oxase_N"/>
</dbReference>
<organism evidence="2 3">
    <name type="scientific">Halococcus hamelinensis 100A6</name>
    <dbReference type="NCBI Taxonomy" id="1132509"/>
    <lineage>
        <taxon>Archaea</taxon>
        <taxon>Methanobacteriati</taxon>
        <taxon>Methanobacteriota</taxon>
        <taxon>Stenosarchaea group</taxon>
        <taxon>Halobacteria</taxon>
        <taxon>Halobacteriales</taxon>
        <taxon>Halococcaceae</taxon>
        <taxon>Halococcus</taxon>
    </lineage>
</organism>
<dbReference type="AlphaFoldDB" id="M0M0N0"/>
<dbReference type="OrthoDB" id="209601at2157"/>
<evidence type="ECO:0000313" key="3">
    <source>
        <dbReference type="Proteomes" id="UP000011566"/>
    </source>
</evidence>
<feature type="domain" description="Pyridoxamine 5'-phosphate oxidase N-terminal" evidence="1">
    <location>
        <begin position="41"/>
        <end position="159"/>
    </location>
</feature>
<dbReference type="PATRIC" id="fig|1132509.6.peg.1679"/>
<dbReference type="PANTHER" id="PTHR42815">
    <property type="entry name" value="FAD-BINDING, PUTATIVE (AFU_ORTHOLOGUE AFUA_6G07600)-RELATED"/>
    <property type="match status" value="1"/>
</dbReference>
<gene>
    <name evidence="2" type="ORF">C447_07423</name>
</gene>
<dbReference type="Proteomes" id="UP000011566">
    <property type="component" value="Unassembled WGS sequence"/>
</dbReference>
<dbReference type="EMBL" id="AOMB01000022">
    <property type="protein sequence ID" value="EMA38968.1"/>
    <property type="molecule type" value="Genomic_DNA"/>
</dbReference>
<name>M0M0N0_9EURY</name>
<evidence type="ECO:0000313" key="2">
    <source>
        <dbReference type="EMBL" id="EMA38968.1"/>
    </source>
</evidence>
<dbReference type="Pfam" id="PF01243">
    <property type="entry name" value="PNPOx_N"/>
    <property type="match status" value="1"/>
</dbReference>
<dbReference type="InterPro" id="IPR012349">
    <property type="entry name" value="Split_barrel_FMN-bd"/>
</dbReference>
<evidence type="ECO:0000259" key="1">
    <source>
        <dbReference type="Pfam" id="PF01243"/>
    </source>
</evidence>
<keyword evidence="3" id="KW-1185">Reference proteome</keyword>
<proteinExistence type="predicted"/>
<dbReference type="RefSeq" id="WP_007692463.1">
    <property type="nucleotide sequence ID" value="NZ_AJRK01000125.1"/>
</dbReference>
<dbReference type="SUPFAM" id="SSF50475">
    <property type="entry name" value="FMN-binding split barrel"/>
    <property type="match status" value="1"/>
</dbReference>
<comment type="caution">
    <text evidence="2">The sequence shown here is derived from an EMBL/GenBank/DDBJ whole genome shotgun (WGS) entry which is preliminary data.</text>
</comment>
<dbReference type="Gene3D" id="2.30.110.10">
    <property type="entry name" value="Electron Transport, Fmn-binding Protein, Chain A"/>
    <property type="match status" value="1"/>
</dbReference>
<sequence length="193" mass="21719">MRDDADGRPGSDGERDLQERFGTKARALAFYDGSVHDRLNDVMTAFVRERIMFFLSTADSEGNTDCSPRIGPRGFVTVLDDRHLAYPEFRGNGVQASLGNIHENPHATFLFVDWWDTTVGLHVNGEATLHDEVDGAHDPTDVNRTKTWVELEIEEAYIHCAKHVPRLSIEEFDPPWGTDDPSAKRTGFFADID</sequence>